<name>A0A7J7MS73_9MAGN</name>
<evidence type="ECO:0000313" key="1">
    <source>
        <dbReference type="EMBL" id="KAF6157789.1"/>
    </source>
</evidence>
<reference evidence="1 2" key="1">
    <citation type="journal article" date="2020" name="IScience">
        <title>Genome Sequencing of the Endangered Kingdonia uniflora (Circaeasteraceae, Ranunculales) Reveals Potential Mechanisms of Evolutionary Specialization.</title>
        <authorList>
            <person name="Sun Y."/>
            <person name="Deng T."/>
            <person name="Zhang A."/>
            <person name="Moore M.J."/>
            <person name="Landis J.B."/>
            <person name="Lin N."/>
            <person name="Zhang H."/>
            <person name="Zhang X."/>
            <person name="Huang J."/>
            <person name="Zhang X."/>
            <person name="Sun H."/>
            <person name="Wang H."/>
        </authorList>
    </citation>
    <scope>NUCLEOTIDE SEQUENCE [LARGE SCALE GENOMIC DNA]</scope>
    <source>
        <strain evidence="1">TB1705</strain>
        <tissue evidence="1">Leaf</tissue>
    </source>
</reference>
<dbReference type="EMBL" id="JACGCM010001259">
    <property type="protein sequence ID" value="KAF6157789.1"/>
    <property type="molecule type" value="Genomic_DNA"/>
</dbReference>
<dbReference type="AlphaFoldDB" id="A0A7J7MS73"/>
<dbReference type="Proteomes" id="UP000541444">
    <property type="component" value="Unassembled WGS sequence"/>
</dbReference>
<accession>A0A7J7MS73</accession>
<dbReference type="OrthoDB" id="784446at2759"/>
<evidence type="ECO:0000313" key="2">
    <source>
        <dbReference type="Proteomes" id="UP000541444"/>
    </source>
</evidence>
<dbReference type="PANTHER" id="PTHR37259:SF2">
    <property type="entry name" value="OS07G0474300 PROTEIN"/>
    <property type="match status" value="1"/>
</dbReference>
<comment type="caution">
    <text evidence="1">The sequence shown here is derived from an EMBL/GenBank/DDBJ whole genome shotgun (WGS) entry which is preliminary data.</text>
</comment>
<proteinExistence type="predicted"/>
<protein>
    <submittedName>
        <fullName evidence="1">Uncharacterized protein</fullName>
    </submittedName>
</protein>
<gene>
    <name evidence="1" type="ORF">GIB67_038257</name>
</gene>
<keyword evidence="2" id="KW-1185">Reference proteome</keyword>
<sequence length="212" mass="23790">MSKFRSSVCKPPLADSLNRVGSCRILRSSANFIQTPSVSAFSMVPKPPTRRLSSVGETELRPEYRAISYEFQALAKMVKDEFGNNDLGNADFAKSFNFNSSPKFERGRFYAEYSARRNERLKRKKGETGEDKKPTVYSLGVNVESGKKRDSKKLDSLRKSVPANFTISRTESSRYSLRSSKENKKPIPMASYEMSAGVVGGRKIGTRSVCKR</sequence>
<organism evidence="1 2">
    <name type="scientific">Kingdonia uniflora</name>
    <dbReference type="NCBI Taxonomy" id="39325"/>
    <lineage>
        <taxon>Eukaryota</taxon>
        <taxon>Viridiplantae</taxon>
        <taxon>Streptophyta</taxon>
        <taxon>Embryophyta</taxon>
        <taxon>Tracheophyta</taxon>
        <taxon>Spermatophyta</taxon>
        <taxon>Magnoliopsida</taxon>
        <taxon>Ranunculales</taxon>
        <taxon>Circaeasteraceae</taxon>
        <taxon>Kingdonia</taxon>
    </lineage>
</organism>
<dbReference type="PANTHER" id="PTHR37259">
    <property type="entry name" value="OS07G0474300 PROTEIN"/>
    <property type="match status" value="1"/>
</dbReference>